<evidence type="ECO:0000256" key="1">
    <source>
        <dbReference type="SAM" id="Phobius"/>
    </source>
</evidence>
<reference evidence="2" key="2">
    <citation type="journal article" date="2015" name="Fish Shellfish Immunol.">
        <title>Early steps in the European eel (Anguilla anguilla)-Vibrio vulnificus interaction in the gills: Role of the RtxA13 toxin.</title>
        <authorList>
            <person name="Callol A."/>
            <person name="Pajuelo D."/>
            <person name="Ebbesson L."/>
            <person name="Teles M."/>
            <person name="MacKenzie S."/>
            <person name="Amaro C."/>
        </authorList>
    </citation>
    <scope>NUCLEOTIDE SEQUENCE</scope>
</reference>
<proteinExistence type="predicted"/>
<dbReference type="AlphaFoldDB" id="A0A0E9R2F6"/>
<keyword evidence="1" id="KW-0812">Transmembrane</keyword>
<protein>
    <submittedName>
        <fullName evidence="2">Uncharacterized protein</fullName>
    </submittedName>
</protein>
<sequence>MMYFEYQHFISKLNYKHLLRWQCTLKLTILYLACMLLMIWIAVCITLLLQPRRTSPRLGQACNSSPRFQ</sequence>
<keyword evidence="1" id="KW-1133">Transmembrane helix</keyword>
<keyword evidence="1" id="KW-0472">Membrane</keyword>
<reference evidence="2" key="1">
    <citation type="submission" date="2014-11" db="EMBL/GenBank/DDBJ databases">
        <authorList>
            <person name="Amaro Gonzalez C."/>
        </authorList>
    </citation>
    <scope>NUCLEOTIDE SEQUENCE</scope>
</reference>
<organism evidence="2">
    <name type="scientific">Anguilla anguilla</name>
    <name type="common">European freshwater eel</name>
    <name type="synonym">Muraena anguilla</name>
    <dbReference type="NCBI Taxonomy" id="7936"/>
    <lineage>
        <taxon>Eukaryota</taxon>
        <taxon>Metazoa</taxon>
        <taxon>Chordata</taxon>
        <taxon>Craniata</taxon>
        <taxon>Vertebrata</taxon>
        <taxon>Euteleostomi</taxon>
        <taxon>Actinopterygii</taxon>
        <taxon>Neopterygii</taxon>
        <taxon>Teleostei</taxon>
        <taxon>Anguilliformes</taxon>
        <taxon>Anguillidae</taxon>
        <taxon>Anguilla</taxon>
    </lineage>
</organism>
<evidence type="ECO:0000313" key="2">
    <source>
        <dbReference type="EMBL" id="JAH22932.1"/>
    </source>
</evidence>
<name>A0A0E9R2F6_ANGAN</name>
<dbReference type="EMBL" id="GBXM01085645">
    <property type="protein sequence ID" value="JAH22932.1"/>
    <property type="molecule type" value="Transcribed_RNA"/>
</dbReference>
<accession>A0A0E9R2F6</accession>
<feature type="transmembrane region" description="Helical" evidence="1">
    <location>
        <begin position="29"/>
        <end position="49"/>
    </location>
</feature>